<dbReference type="EMBL" id="SDMP01000013">
    <property type="protein sequence ID" value="RYR18822.1"/>
    <property type="molecule type" value="Genomic_DNA"/>
</dbReference>
<evidence type="ECO:0000259" key="6">
    <source>
        <dbReference type="Pfam" id="PF04873"/>
    </source>
</evidence>
<feature type="region of interest" description="Disordered" evidence="5">
    <location>
        <begin position="107"/>
        <end position="136"/>
    </location>
</feature>
<gene>
    <name evidence="7" type="ORF">Ahy_B03g063433</name>
</gene>
<dbReference type="GO" id="GO:0005634">
    <property type="term" value="C:nucleus"/>
    <property type="evidence" value="ECO:0007669"/>
    <property type="project" value="UniProtKB-SubCell"/>
</dbReference>
<dbReference type="GO" id="GO:0003700">
    <property type="term" value="F:DNA-binding transcription factor activity"/>
    <property type="evidence" value="ECO:0007669"/>
    <property type="project" value="InterPro"/>
</dbReference>
<organism evidence="7 8">
    <name type="scientific">Arachis hypogaea</name>
    <name type="common">Peanut</name>
    <dbReference type="NCBI Taxonomy" id="3818"/>
    <lineage>
        <taxon>Eukaryota</taxon>
        <taxon>Viridiplantae</taxon>
        <taxon>Streptophyta</taxon>
        <taxon>Embryophyta</taxon>
        <taxon>Tracheophyta</taxon>
        <taxon>Spermatophyta</taxon>
        <taxon>Magnoliopsida</taxon>
        <taxon>eudicotyledons</taxon>
        <taxon>Gunneridae</taxon>
        <taxon>Pentapetalae</taxon>
        <taxon>rosids</taxon>
        <taxon>fabids</taxon>
        <taxon>Fabales</taxon>
        <taxon>Fabaceae</taxon>
        <taxon>Papilionoideae</taxon>
        <taxon>50 kb inversion clade</taxon>
        <taxon>dalbergioids sensu lato</taxon>
        <taxon>Dalbergieae</taxon>
        <taxon>Pterocarpus clade</taxon>
        <taxon>Arachis</taxon>
    </lineage>
</organism>
<dbReference type="STRING" id="3818.A0A444ZXR5"/>
<dbReference type="AlphaFoldDB" id="A0A444ZXR5"/>
<evidence type="ECO:0000256" key="4">
    <source>
        <dbReference type="ARBA" id="ARBA00023242"/>
    </source>
</evidence>
<evidence type="ECO:0000256" key="1">
    <source>
        <dbReference type="ARBA" id="ARBA00004123"/>
    </source>
</evidence>
<dbReference type="Gene3D" id="1.10.3180.10">
    <property type="entry name" value="DNA-binding domain of EIN3-like"/>
    <property type="match status" value="1"/>
</dbReference>
<name>A0A444ZXR5_ARAHY</name>
<evidence type="ECO:0000256" key="5">
    <source>
        <dbReference type="SAM" id="MobiDB-lite"/>
    </source>
</evidence>
<keyword evidence="8" id="KW-1185">Reference proteome</keyword>
<feature type="compositionally biased region" description="Low complexity" evidence="5">
    <location>
        <begin position="107"/>
        <end position="121"/>
    </location>
</feature>
<feature type="domain" description="Ethylene insensitive 3-like DNA-binding" evidence="6">
    <location>
        <begin position="17"/>
        <end position="107"/>
    </location>
</feature>
<comment type="similarity">
    <text evidence="2">Belongs to the EIN3 family.</text>
</comment>
<comment type="subcellular location">
    <subcellularLocation>
        <location evidence="1">Nucleus</location>
    </subcellularLocation>
</comment>
<dbReference type="InterPro" id="IPR006957">
    <property type="entry name" value="EIN3"/>
</dbReference>
<evidence type="ECO:0000313" key="8">
    <source>
        <dbReference type="Proteomes" id="UP000289738"/>
    </source>
</evidence>
<dbReference type="Pfam" id="PF04873">
    <property type="entry name" value="EIN3_DNA-bd"/>
    <property type="match status" value="1"/>
</dbReference>
<dbReference type="InterPro" id="IPR023278">
    <property type="entry name" value="Ethylene_insens-like_DNA-bd"/>
</dbReference>
<keyword evidence="4" id="KW-0539">Nucleus</keyword>
<proteinExistence type="inferred from homology"/>
<comment type="caution">
    <text evidence="7">The sequence shown here is derived from an EMBL/GenBank/DDBJ whole genome shotgun (WGS) entry which is preliminary data.</text>
</comment>
<dbReference type="PANTHER" id="PTHR33305">
    <property type="entry name" value="ETHYLENE INSENSITIVE 3-LIKE 2 PROTEIN"/>
    <property type="match status" value="1"/>
</dbReference>
<dbReference type="GO" id="GO:0009873">
    <property type="term" value="P:ethylene-activated signaling pathway"/>
    <property type="evidence" value="ECO:0007669"/>
    <property type="project" value="UniProtKB-KW"/>
</dbReference>
<accession>A0A444ZXR5</accession>
<reference evidence="7 8" key="1">
    <citation type="submission" date="2019-01" db="EMBL/GenBank/DDBJ databases">
        <title>Sequencing of cultivated peanut Arachis hypogaea provides insights into genome evolution and oil improvement.</title>
        <authorList>
            <person name="Chen X."/>
        </authorList>
    </citation>
    <scope>NUCLEOTIDE SEQUENCE [LARGE SCALE GENOMIC DNA]</scope>
    <source>
        <strain evidence="8">cv. Fuhuasheng</strain>
        <tissue evidence="7">Leaves</tissue>
    </source>
</reference>
<dbReference type="PANTHER" id="PTHR33305:SF29">
    <property type="entry name" value="ETHYLENE INSENSITIVE 3-LIKE 5 PROTEIN"/>
    <property type="match status" value="1"/>
</dbReference>
<dbReference type="Proteomes" id="UP000289738">
    <property type="component" value="Chromosome B03"/>
</dbReference>
<keyword evidence="3" id="KW-0936">Ethylene signaling pathway</keyword>
<protein>
    <recommendedName>
        <fullName evidence="6">Ethylene insensitive 3-like DNA-binding domain-containing protein</fullName>
    </recommendedName>
</protein>
<sequence>MVQIHEEEMDVEGVDYEELKKRMWKDRMLLQKLKEKRPKHDDQEEASRRKKMARAQDSILKYMVKIMQVCNGQGFVYGIVTEKGKPITGSSESLREWWKDQVVNHQQSLSQITPPSPSSTETSKRKSSVFDFDDGGADIDDNNSKQMYACQNAECPQSELCMGFPDKNSRMNHESLCAYRTEQPHVLDDDTKLLDDLMNMDLAWYHDDNNHFGNEDLVAYELAETAAGATIPQDYGLFSLNAGIHEDLGLHASSELHLEAGGDNKNNMLEALNLI</sequence>
<evidence type="ECO:0000256" key="3">
    <source>
        <dbReference type="ARBA" id="ARBA00022745"/>
    </source>
</evidence>
<evidence type="ECO:0000313" key="7">
    <source>
        <dbReference type="EMBL" id="RYR18822.1"/>
    </source>
</evidence>
<dbReference type="InterPro" id="IPR047091">
    <property type="entry name" value="EIN3-like_DNA-bd"/>
</dbReference>
<dbReference type="GO" id="GO:0003677">
    <property type="term" value="F:DNA binding"/>
    <property type="evidence" value="ECO:0007669"/>
    <property type="project" value="TreeGrafter"/>
</dbReference>
<evidence type="ECO:0000256" key="2">
    <source>
        <dbReference type="ARBA" id="ARBA00009416"/>
    </source>
</evidence>